<gene>
    <name evidence="2" type="ORF">NCTC12971_03267</name>
</gene>
<dbReference type="EMBL" id="LR590463">
    <property type="protein sequence ID" value="VTP63653.1"/>
    <property type="molecule type" value="Genomic_DNA"/>
</dbReference>
<sequence length="84" mass="9119">MKKVFRVALLTLLVANGAAAAQYALDNENIAVTFNQDKSALTIKDKADGGQLAPQELFFLTLPDETVIHAADFTLQSVSQQGRR</sequence>
<feature type="chain" id="PRO_5020507599" evidence="1">
    <location>
        <begin position="21"/>
        <end position="84"/>
    </location>
</feature>
<protein>
    <submittedName>
        <fullName evidence="2">Uncharacterized protein</fullName>
    </submittedName>
</protein>
<reference evidence="2 3" key="1">
    <citation type="submission" date="2019-05" db="EMBL/GenBank/DDBJ databases">
        <authorList>
            <consortium name="Pathogen Informatics"/>
        </authorList>
    </citation>
    <scope>NUCLEOTIDE SEQUENCE [LARGE SCALE GENOMIC DNA]</scope>
    <source>
        <strain evidence="2 3">NCTC12971</strain>
    </source>
</reference>
<evidence type="ECO:0000256" key="1">
    <source>
        <dbReference type="SAM" id="SignalP"/>
    </source>
</evidence>
<feature type="signal peptide" evidence="1">
    <location>
        <begin position="1"/>
        <end position="20"/>
    </location>
</feature>
<organism evidence="2 3">
    <name type="scientific">Serratia rubidaea</name>
    <name type="common">Serratia marinorubra</name>
    <dbReference type="NCBI Taxonomy" id="61652"/>
    <lineage>
        <taxon>Bacteria</taxon>
        <taxon>Pseudomonadati</taxon>
        <taxon>Pseudomonadota</taxon>
        <taxon>Gammaproteobacteria</taxon>
        <taxon>Enterobacterales</taxon>
        <taxon>Yersiniaceae</taxon>
        <taxon>Serratia</taxon>
    </lineage>
</organism>
<dbReference type="AlphaFoldDB" id="A0A4V6JHC9"/>
<evidence type="ECO:0000313" key="2">
    <source>
        <dbReference type="EMBL" id="VTP63653.1"/>
    </source>
</evidence>
<evidence type="ECO:0000313" key="3">
    <source>
        <dbReference type="Proteomes" id="UP000307968"/>
    </source>
</evidence>
<name>A0A4V6JHC9_SERRU</name>
<keyword evidence="1" id="KW-0732">Signal</keyword>
<accession>A0A4V6JHC9</accession>
<dbReference type="Proteomes" id="UP000307968">
    <property type="component" value="Chromosome"/>
</dbReference>
<proteinExistence type="predicted"/>